<dbReference type="InterPro" id="IPR011545">
    <property type="entry name" value="DEAD/DEAH_box_helicase_dom"/>
</dbReference>
<dbReference type="Proteomes" id="UP000886884">
    <property type="component" value="Unassembled WGS sequence"/>
</dbReference>
<dbReference type="SMART" id="SM00487">
    <property type="entry name" value="DEXDc"/>
    <property type="match status" value="1"/>
</dbReference>
<dbReference type="GO" id="GO:0003677">
    <property type="term" value="F:DNA binding"/>
    <property type="evidence" value="ECO:0007669"/>
    <property type="project" value="UniProtKB-KW"/>
</dbReference>
<keyword evidence="1" id="KW-0547">Nucleotide-binding</keyword>
<dbReference type="Pfam" id="PF08494">
    <property type="entry name" value="DEAD_assoc"/>
    <property type="match status" value="1"/>
</dbReference>
<gene>
    <name evidence="11" type="ORF">IAA64_10700</name>
</gene>
<dbReference type="InterPro" id="IPR027417">
    <property type="entry name" value="P-loop_NTPase"/>
</dbReference>
<dbReference type="GO" id="GO:0005524">
    <property type="term" value="F:ATP binding"/>
    <property type="evidence" value="ECO:0007669"/>
    <property type="project" value="UniProtKB-KW"/>
</dbReference>
<keyword evidence="6" id="KW-0238">DNA-binding</keyword>
<dbReference type="Pfam" id="PF00271">
    <property type="entry name" value="Helicase_C"/>
    <property type="match status" value="1"/>
</dbReference>
<dbReference type="InterPro" id="IPR045628">
    <property type="entry name" value="Lhr_WH_dom"/>
</dbReference>
<dbReference type="PROSITE" id="PS51192">
    <property type="entry name" value="HELICASE_ATP_BIND_1"/>
    <property type="match status" value="1"/>
</dbReference>
<dbReference type="Pfam" id="PF00270">
    <property type="entry name" value="DEAD"/>
    <property type="match status" value="1"/>
</dbReference>
<dbReference type="GO" id="GO:0006281">
    <property type="term" value="P:DNA repair"/>
    <property type="evidence" value="ECO:0007669"/>
    <property type="project" value="UniProtKB-KW"/>
</dbReference>
<evidence type="ECO:0000259" key="10">
    <source>
        <dbReference type="PROSITE" id="PS51194"/>
    </source>
</evidence>
<dbReference type="PANTHER" id="PTHR47962">
    <property type="entry name" value="ATP-DEPENDENT HELICASE LHR-RELATED-RELATED"/>
    <property type="match status" value="1"/>
</dbReference>
<evidence type="ECO:0000256" key="4">
    <source>
        <dbReference type="ARBA" id="ARBA00022806"/>
    </source>
</evidence>
<protein>
    <submittedName>
        <fullName evidence="11">DEAD/DEAH box helicase</fullName>
    </submittedName>
</protein>
<reference evidence="11" key="2">
    <citation type="journal article" date="2021" name="PeerJ">
        <title>Extensive microbial diversity within the chicken gut microbiome revealed by metagenomics and culture.</title>
        <authorList>
            <person name="Gilroy R."/>
            <person name="Ravi A."/>
            <person name="Getino M."/>
            <person name="Pursley I."/>
            <person name="Horton D.L."/>
            <person name="Alikhan N.F."/>
            <person name="Baker D."/>
            <person name="Gharbi K."/>
            <person name="Hall N."/>
            <person name="Watson M."/>
            <person name="Adriaenssens E.M."/>
            <person name="Foster-Nyarko E."/>
            <person name="Jarju S."/>
            <person name="Secka A."/>
            <person name="Antonio M."/>
            <person name="Oren A."/>
            <person name="Chaudhuri R.R."/>
            <person name="La Ragione R."/>
            <person name="Hildebrand F."/>
            <person name="Pallen M.J."/>
        </authorList>
    </citation>
    <scope>NUCLEOTIDE SEQUENCE</scope>
    <source>
        <strain evidence="11">CHK183-6373</strain>
    </source>
</reference>
<evidence type="ECO:0000256" key="3">
    <source>
        <dbReference type="ARBA" id="ARBA00022801"/>
    </source>
</evidence>
<dbReference type="Pfam" id="PF23235">
    <property type="entry name" value="WHD_3rd_Lhr"/>
    <property type="match status" value="1"/>
</dbReference>
<proteinExistence type="predicted"/>
<keyword evidence="5" id="KW-0067">ATP-binding</keyword>
<organism evidence="11 12">
    <name type="scientific">Candidatus Ornithocaccomicrobium faecavium</name>
    <dbReference type="NCBI Taxonomy" id="2840890"/>
    <lineage>
        <taxon>Bacteria</taxon>
        <taxon>Bacillati</taxon>
        <taxon>Bacillota</taxon>
        <taxon>Clostridia</taxon>
        <taxon>Candidatus Ornithocaccomicrobium</taxon>
    </lineage>
</organism>
<dbReference type="CDD" id="cd17922">
    <property type="entry name" value="DEXHc_LHR-like"/>
    <property type="match status" value="1"/>
</dbReference>
<evidence type="ECO:0000259" key="9">
    <source>
        <dbReference type="PROSITE" id="PS51192"/>
    </source>
</evidence>
<dbReference type="InterPro" id="IPR052511">
    <property type="entry name" value="ATP-dep_Helicase"/>
</dbReference>
<dbReference type="InterPro" id="IPR013701">
    <property type="entry name" value="Lhr-like_DEAD/DEAH_assoc"/>
</dbReference>
<dbReference type="SMART" id="SM00490">
    <property type="entry name" value="HELICc"/>
    <property type="match status" value="1"/>
</dbReference>
<keyword evidence="4 11" id="KW-0347">Helicase</keyword>
<evidence type="ECO:0000256" key="1">
    <source>
        <dbReference type="ARBA" id="ARBA00022741"/>
    </source>
</evidence>
<dbReference type="Pfam" id="PF19306">
    <property type="entry name" value="WHD_Lhr"/>
    <property type="match status" value="1"/>
</dbReference>
<dbReference type="PANTHER" id="PTHR47962:SF5">
    <property type="entry name" value="ATP-DEPENDENT HELICASE LHR-RELATED"/>
    <property type="match status" value="1"/>
</dbReference>
<evidence type="ECO:0000313" key="11">
    <source>
        <dbReference type="EMBL" id="HIV28433.1"/>
    </source>
</evidence>
<name>A0A9D1PA22_9FIRM</name>
<dbReference type="InterPro" id="IPR055368">
    <property type="entry name" value="WH3_Lhr"/>
</dbReference>
<keyword evidence="8" id="KW-0413">Isomerase</keyword>
<evidence type="ECO:0000256" key="7">
    <source>
        <dbReference type="ARBA" id="ARBA00023204"/>
    </source>
</evidence>
<dbReference type="InterPro" id="IPR001650">
    <property type="entry name" value="Helicase_C-like"/>
</dbReference>
<keyword evidence="3" id="KW-0378">Hydrolase</keyword>
<evidence type="ECO:0000256" key="6">
    <source>
        <dbReference type="ARBA" id="ARBA00023125"/>
    </source>
</evidence>
<feature type="domain" description="Helicase ATP-binding" evidence="9">
    <location>
        <begin position="31"/>
        <end position="209"/>
    </location>
</feature>
<dbReference type="Pfam" id="PF23234">
    <property type="entry name" value="WHD_4th_Lhr"/>
    <property type="match status" value="1"/>
</dbReference>
<evidence type="ECO:0000256" key="2">
    <source>
        <dbReference type="ARBA" id="ARBA00022763"/>
    </source>
</evidence>
<feature type="domain" description="Helicase C-terminal" evidence="10">
    <location>
        <begin position="262"/>
        <end position="412"/>
    </location>
</feature>
<evidence type="ECO:0000313" key="12">
    <source>
        <dbReference type="Proteomes" id="UP000886884"/>
    </source>
</evidence>
<keyword evidence="7" id="KW-0234">DNA repair</keyword>
<dbReference type="SUPFAM" id="SSF52540">
    <property type="entry name" value="P-loop containing nucleoside triphosphate hydrolases"/>
    <property type="match status" value="1"/>
</dbReference>
<dbReference type="InterPro" id="IPR014001">
    <property type="entry name" value="Helicase_ATP-bd"/>
</dbReference>
<reference evidence="11" key="1">
    <citation type="submission" date="2020-10" db="EMBL/GenBank/DDBJ databases">
        <authorList>
            <person name="Gilroy R."/>
        </authorList>
    </citation>
    <scope>NUCLEOTIDE SEQUENCE</scope>
    <source>
        <strain evidence="11">CHK183-6373</strain>
    </source>
</reference>
<dbReference type="GO" id="GO:0004386">
    <property type="term" value="F:helicase activity"/>
    <property type="evidence" value="ECO:0007669"/>
    <property type="project" value="UniProtKB-KW"/>
</dbReference>
<dbReference type="InterPro" id="IPR055367">
    <property type="entry name" value="WH4_Lhr"/>
</dbReference>
<dbReference type="PROSITE" id="PS51194">
    <property type="entry name" value="HELICASE_CTER"/>
    <property type="match status" value="1"/>
</dbReference>
<evidence type="ECO:0000256" key="8">
    <source>
        <dbReference type="ARBA" id="ARBA00023235"/>
    </source>
</evidence>
<dbReference type="EMBL" id="DVOT01000193">
    <property type="protein sequence ID" value="HIV28433.1"/>
    <property type="molecule type" value="Genomic_DNA"/>
</dbReference>
<dbReference type="Gene3D" id="3.40.50.300">
    <property type="entry name" value="P-loop containing nucleotide triphosphate hydrolases"/>
    <property type="match status" value="2"/>
</dbReference>
<comment type="caution">
    <text evidence="11">The sequence shown here is derived from an EMBL/GenBank/DDBJ whole genome shotgun (WGS) entry which is preliminary data.</text>
</comment>
<accession>A0A9D1PA22</accession>
<sequence>MDKALSLFGPHTAQWFESCVGQPTRVQAEGWPAIARGETALIAAPTGTGKTLTAFLWFIDRLTGLAARGALEEKTYVLYISPLKALGNDIEANLRRPLAGIAARMAQSGLAPQEIRVAVRNGDTPPAERRALLRHPAHILITTPESLYLFLSTEAGRALLGGVEAVIVDELHALIDTKRGVHLMLSLERLNALAGRALPRIGLSATIAPLSVAAACLAGWQDGAPRPVTVVAPEIRKAADIRVEAAVEDFRSLPEGSVWPEIFRHVYESARRARTTLVFCEGRATCEKMAHGLNQLGGEGFARTHHGCVSREQRLEAERQLKSGELRVLCATSSMELGIDVGEIDLVVQIGAPSAISRALQRLGRAGHRPDEVSVMRLYPREMGEILPTAFIARGAIEKTIESVRPPRLCLDVLAQHLVSMAVETRYSVEDALRLARQAYSYRELSREQVGNVLCMLAGDFERAADAPASPRLDYDRANGVVTGTPYSRMLALMSGGTIPDRGWFGVYLEDGTRLGELDEEFVFEARLGDRFLLGAFSWQIVNITRDRVLVRPCDAGGAQSPFWRGDGMGRPYETGLLFGRYWRELEDAARAHRLESALVPFALSPDGRANAARRVRDQLDALGALPTDRAILAEHFSSEDGGESLLFHSVFGRRVNLPLGLLLEEAATAETGALVRMHCDDDGILLHFTGGEPPRDGLLERLGAKDVRARVARLLPASALFSMAFRYNAYRALMMGVRRGGRLPLWVQRLRGAQTFARAAQSANHPLLWETLRECMEDYTDIAALESVLSGIARSGIAVRETHAERPSPMAAALRRQFEAAEMYDYTPQTGAQPGPIPLPAAPGAAVDASALREASAPRSISSAQALHALLLNEGDLVPGDVDAPIEWLESLAAQGRALYIEPGLWICAEEAELYRAALEEGDPAARERLARRCLRYRGPLTADVLAERYGWPEELAQSLLSALETAGVAIACEGGYVHRDVYDRARRIVVRRQRAAVVTAPPERFVEMVLARNQSAGAAAERLSQAVRRLAGLALPLAHWEGAVLPGRSLGYRPDMLDALLARGEAVWRVLPGEPTLLRFLSPEAIDWNALPAGFDDPALSEEERAMLALLSRRGASFASALGPNALPALMRLAAKGLVRCDSFAPVRALLEGKEPEAPKQRARVRAKLSAAGRWEIARPAQEGELAARMETAFERWGILCRETARLEGIPWVEALARLRVQEYTGEVRRGYFVRALSGAQFVREAEVPRVAAALESDGAIVRAVSACDPLLAWGLLVPPPEEAAFVRVPGNALVLVGGRVALIAERQGRRLRVIEENSLPETVPALARAYLAGQLFPRLNALCVKEAPACAVPALEQAGFRREMLDYVLRR</sequence>
<evidence type="ECO:0000256" key="5">
    <source>
        <dbReference type="ARBA" id="ARBA00022840"/>
    </source>
</evidence>
<dbReference type="GO" id="GO:0016887">
    <property type="term" value="F:ATP hydrolysis activity"/>
    <property type="evidence" value="ECO:0007669"/>
    <property type="project" value="TreeGrafter"/>
</dbReference>
<keyword evidence="2" id="KW-0227">DNA damage</keyword>